<name>A0ABW5N9F2_9FLAO</name>
<evidence type="ECO:0000313" key="1">
    <source>
        <dbReference type="EMBL" id="MFD2590814.1"/>
    </source>
</evidence>
<proteinExistence type="predicted"/>
<comment type="caution">
    <text evidence="1">The sequence shown here is derived from an EMBL/GenBank/DDBJ whole genome shotgun (WGS) entry which is preliminary data.</text>
</comment>
<accession>A0ABW5N9F2</accession>
<dbReference type="Proteomes" id="UP001597459">
    <property type="component" value="Unassembled WGS sequence"/>
</dbReference>
<dbReference type="EMBL" id="JBHULX010000005">
    <property type="protein sequence ID" value="MFD2590814.1"/>
    <property type="molecule type" value="Genomic_DNA"/>
</dbReference>
<gene>
    <name evidence="1" type="ORF">ACFSTE_08210</name>
</gene>
<organism evidence="1 2">
    <name type="scientific">Aquimarina hainanensis</name>
    <dbReference type="NCBI Taxonomy" id="1578017"/>
    <lineage>
        <taxon>Bacteria</taxon>
        <taxon>Pseudomonadati</taxon>
        <taxon>Bacteroidota</taxon>
        <taxon>Flavobacteriia</taxon>
        <taxon>Flavobacteriales</taxon>
        <taxon>Flavobacteriaceae</taxon>
        <taxon>Aquimarina</taxon>
    </lineage>
</organism>
<reference evidence="2" key="1">
    <citation type="journal article" date="2019" name="Int. J. Syst. Evol. Microbiol.">
        <title>The Global Catalogue of Microorganisms (GCM) 10K type strain sequencing project: providing services to taxonomists for standard genome sequencing and annotation.</title>
        <authorList>
            <consortium name="The Broad Institute Genomics Platform"/>
            <consortium name="The Broad Institute Genome Sequencing Center for Infectious Disease"/>
            <person name="Wu L."/>
            <person name="Ma J."/>
        </authorList>
    </citation>
    <scope>NUCLEOTIDE SEQUENCE [LARGE SCALE GENOMIC DNA]</scope>
    <source>
        <strain evidence="2">KCTC 42423</strain>
    </source>
</reference>
<evidence type="ECO:0008006" key="3">
    <source>
        <dbReference type="Google" id="ProtNLM"/>
    </source>
</evidence>
<sequence length="64" mass="7131">MSTKKMQSLKNFEVSKKQMESTTGGLYYGWGITLWQIDEGTGSGDVGTYVDGMREGTDAYEDHN</sequence>
<dbReference type="RefSeq" id="WP_176027712.1">
    <property type="nucleotide sequence ID" value="NZ_JBHSJV010000001.1"/>
</dbReference>
<evidence type="ECO:0000313" key="2">
    <source>
        <dbReference type="Proteomes" id="UP001597459"/>
    </source>
</evidence>
<protein>
    <recommendedName>
        <fullName evidence="3">Bacteriocin</fullName>
    </recommendedName>
</protein>
<keyword evidence="2" id="KW-1185">Reference proteome</keyword>